<name>W4QKG4_9BACI</name>
<organism evidence="1 2">
    <name type="scientific">Halalkalibacter hemicellulosilyticusJCM 9152</name>
    <dbReference type="NCBI Taxonomy" id="1236971"/>
    <lineage>
        <taxon>Bacteria</taxon>
        <taxon>Bacillati</taxon>
        <taxon>Bacillota</taxon>
        <taxon>Bacilli</taxon>
        <taxon>Bacillales</taxon>
        <taxon>Bacillaceae</taxon>
        <taxon>Halalkalibacter</taxon>
    </lineage>
</organism>
<dbReference type="Proteomes" id="UP000018895">
    <property type="component" value="Unassembled WGS sequence"/>
</dbReference>
<keyword evidence="2" id="KW-1185">Reference proteome</keyword>
<sequence length="800" mass="94164">MLVEKGIPLKFDAVIHQQEGPSDRFYFAGDYVDVAEIPSFYQYKWLANLQTWRKGFSKEESAFFWTTYVPMMEVIINRAAEEIDYEPVTEDGLNESKEYPTTGENQYNFRIVGDLYEVYVDGQWEEMTIKGVNMGMGKPGSFPGEAMISEEEYMRWFKQIGEMGANTIRVYTIHPPGFYRALKSYNEAHPDQPLYLFHGAWFNEESEVYEDTKDAFVDGNTIPFQEEMKMIVDVIHGDTRIDYTPGHAYGIYDVDVSDYVIGWIIGIEWYPHFVEETNDLHVDLGDYDGRFVRTEKAEAFEYWLAEQMDLVLSYEADHYGFVRPISFTNWVTTDLLTHPAEPNEEEDLVGIDPNVIKLKDEMEEVGQFASYHVYPYYPDFLNFEERYLEYTDHRGQPNNYAAYLEDLHEVHDIPVLIAEFGVPATRGKTHNNPFGWNQGHLTEDEQGEIVVSLFEDILYEGMMGGLIFTWQDEWFKRTWNTMEYDNPERRPFWSNPQTSEQQFGLMSFDRHKIRINGSPSEWEESVPLYDGGNELLDQVIVDHDETYLYVRIDLNDFEWSKDAFPVVLFDTIPDQGNEQIEGFDGLSLNNGIDFMMKLKGKESSSLLVDWYYDFFEYEYVHVHMMIDWDIDNPKPVRNTGVFNPIMYALNQALYIPSRDLHVDFEYYEAGELRFGIGDPDHEDYDSLADFYYNEELQMFEVRIPWLLLQFRDPSQREVIGDFYKDPYEFSQFVDGIQLAVLIVNEQDDSYEILDSLPALENGRFSEPLELYEWETWDEPLYEERLKQSYDFVKEAFQAVE</sequence>
<comment type="caution">
    <text evidence="1">The sequence shown here is derived from an EMBL/GenBank/DDBJ whole genome shotgun (WGS) entry which is preliminary data.</text>
</comment>
<proteinExistence type="predicted"/>
<dbReference type="AlphaFoldDB" id="W4QKG4"/>
<dbReference type="EMBL" id="BAUU01000024">
    <property type="protein sequence ID" value="GAE31834.1"/>
    <property type="molecule type" value="Genomic_DNA"/>
</dbReference>
<evidence type="ECO:0000313" key="2">
    <source>
        <dbReference type="Proteomes" id="UP000018895"/>
    </source>
</evidence>
<protein>
    <recommendedName>
        <fullName evidence="3">Family 2 glycosyl transferase</fullName>
    </recommendedName>
</protein>
<accession>W4QKG4</accession>
<reference evidence="1" key="1">
    <citation type="journal article" date="2014" name="Genome Announc.">
        <title>Draft Genome Sequences of Three Alkaliphilic Bacillus Strains, Bacillus wakoensis JCM 9140T, Bacillus akibai JCM 9157T, and Bacillus hemicellulosilyticus JCM 9152T.</title>
        <authorList>
            <person name="Yuki M."/>
            <person name="Oshima K."/>
            <person name="Suda W."/>
            <person name="Oshida Y."/>
            <person name="Kitamura K."/>
            <person name="Iida T."/>
            <person name="Hattori M."/>
            <person name="Ohkuma M."/>
        </authorList>
    </citation>
    <scope>NUCLEOTIDE SEQUENCE [LARGE SCALE GENOMIC DNA]</scope>
    <source>
        <strain evidence="1">JCM 9152</strain>
    </source>
</reference>
<dbReference type="SUPFAM" id="SSF51445">
    <property type="entry name" value="(Trans)glycosidases"/>
    <property type="match status" value="1"/>
</dbReference>
<dbReference type="STRING" id="1236971.JCM9152_3328"/>
<evidence type="ECO:0008006" key="3">
    <source>
        <dbReference type="Google" id="ProtNLM"/>
    </source>
</evidence>
<evidence type="ECO:0000313" key="1">
    <source>
        <dbReference type="EMBL" id="GAE31834.1"/>
    </source>
</evidence>
<dbReference type="InterPro" id="IPR017853">
    <property type="entry name" value="GH"/>
</dbReference>
<dbReference type="RefSeq" id="WP_369384570.1">
    <property type="nucleotide sequence ID" value="NZ_BAUU01000024.1"/>
</dbReference>
<dbReference type="Gene3D" id="3.20.20.80">
    <property type="entry name" value="Glycosidases"/>
    <property type="match status" value="1"/>
</dbReference>
<gene>
    <name evidence="1" type="ORF">JCM9152_3328</name>
</gene>